<gene>
    <name evidence="2" type="ORF">GSTUM_00008473001</name>
</gene>
<evidence type="ECO:0000313" key="2">
    <source>
        <dbReference type="EMBL" id="CAZ84297.1"/>
    </source>
</evidence>
<accession>D5GIF4</accession>
<dbReference type="AlphaFoldDB" id="D5GIF4"/>
<feature type="compositionally biased region" description="Basic and acidic residues" evidence="1">
    <location>
        <begin position="39"/>
        <end position="48"/>
    </location>
</feature>
<protein>
    <submittedName>
        <fullName evidence="2">(Perigord truffle) hypothetical protein</fullName>
    </submittedName>
</protein>
<keyword evidence="3" id="KW-1185">Reference proteome</keyword>
<name>D5GIF4_TUBMM</name>
<reference evidence="2 3" key="1">
    <citation type="journal article" date="2010" name="Nature">
        <title>Perigord black truffle genome uncovers evolutionary origins and mechanisms of symbiosis.</title>
        <authorList>
            <person name="Martin F."/>
            <person name="Kohler A."/>
            <person name="Murat C."/>
            <person name="Balestrini R."/>
            <person name="Coutinho P.M."/>
            <person name="Jaillon O."/>
            <person name="Montanini B."/>
            <person name="Morin E."/>
            <person name="Noel B."/>
            <person name="Percudani R."/>
            <person name="Porcel B."/>
            <person name="Rubini A."/>
            <person name="Amicucci A."/>
            <person name="Amselem J."/>
            <person name="Anthouard V."/>
            <person name="Arcioni S."/>
            <person name="Artiguenave F."/>
            <person name="Aury J.M."/>
            <person name="Ballario P."/>
            <person name="Bolchi A."/>
            <person name="Brenna A."/>
            <person name="Brun A."/>
            <person name="Buee M."/>
            <person name="Cantarel B."/>
            <person name="Chevalier G."/>
            <person name="Couloux A."/>
            <person name="Da Silva C."/>
            <person name="Denoeud F."/>
            <person name="Duplessis S."/>
            <person name="Ghignone S."/>
            <person name="Hilselberger B."/>
            <person name="Iotti M."/>
            <person name="Marcais B."/>
            <person name="Mello A."/>
            <person name="Miranda M."/>
            <person name="Pacioni G."/>
            <person name="Quesneville H."/>
            <person name="Riccioni C."/>
            <person name="Ruotolo R."/>
            <person name="Splivallo R."/>
            <person name="Stocchi V."/>
            <person name="Tisserant E."/>
            <person name="Viscomi A.R."/>
            <person name="Zambonelli A."/>
            <person name="Zampieri E."/>
            <person name="Henrissat B."/>
            <person name="Lebrun M.H."/>
            <person name="Paolocci F."/>
            <person name="Bonfante P."/>
            <person name="Ottonello S."/>
            <person name="Wincker P."/>
        </authorList>
    </citation>
    <scope>NUCLEOTIDE SEQUENCE [LARGE SCALE GENOMIC DNA]</scope>
    <source>
        <strain evidence="2 3">Mel28</strain>
    </source>
</reference>
<dbReference type="EMBL" id="FN430326">
    <property type="protein sequence ID" value="CAZ84297.1"/>
    <property type="molecule type" value="Genomic_DNA"/>
</dbReference>
<organism evidence="2 3">
    <name type="scientific">Tuber melanosporum (strain Mel28)</name>
    <name type="common">Perigord black truffle</name>
    <dbReference type="NCBI Taxonomy" id="656061"/>
    <lineage>
        <taxon>Eukaryota</taxon>
        <taxon>Fungi</taxon>
        <taxon>Dikarya</taxon>
        <taxon>Ascomycota</taxon>
        <taxon>Pezizomycotina</taxon>
        <taxon>Pezizomycetes</taxon>
        <taxon>Pezizales</taxon>
        <taxon>Tuberaceae</taxon>
        <taxon>Tuber</taxon>
    </lineage>
</organism>
<dbReference type="KEGG" id="tml:GSTUM_00008473001"/>
<evidence type="ECO:0000256" key="1">
    <source>
        <dbReference type="SAM" id="MobiDB-lite"/>
    </source>
</evidence>
<dbReference type="HOGENOM" id="CLU_2198914_0_0_1"/>
<dbReference type="RefSeq" id="XP_002840106.1">
    <property type="nucleotide sequence ID" value="XM_002840060.1"/>
</dbReference>
<evidence type="ECO:0000313" key="3">
    <source>
        <dbReference type="Proteomes" id="UP000006911"/>
    </source>
</evidence>
<feature type="compositionally biased region" description="Low complexity" evidence="1">
    <location>
        <begin position="1"/>
        <end position="11"/>
    </location>
</feature>
<feature type="region of interest" description="Disordered" evidence="1">
    <location>
        <begin position="1"/>
        <end position="108"/>
    </location>
</feature>
<dbReference type="Proteomes" id="UP000006911">
    <property type="component" value="Unassembled WGS sequence"/>
</dbReference>
<dbReference type="GeneID" id="9184655"/>
<sequence>MNPLYPALDYLPPRPPPRHNRTGVTINTYVTGRPAGGAGKDEATRGETKPGQAVSRQDYGRWAGQPEAKRHRGAVGARSRPQLKTKCGRHNTGSAAGRRHCNPLDEYV</sequence>
<dbReference type="InParanoid" id="D5GIF4"/>
<proteinExistence type="predicted"/>